<dbReference type="GO" id="GO:0042073">
    <property type="term" value="P:intraciliary transport"/>
    <property type="evidence" value="ECO:0007669"/>
    <property type="project" value="TreeGrafter"/>
</dbReference>
<gene>
    <name evidence="3" type="ORF">NSK_002242</name>
</gene>
<reference evidence="3 4" key="1">
    <citation type="submission" date="2019-01" db="EMBL/GenBank/DDBJ databases">
        <title>Nuclear Genome Assembly of the Microalgal Biofuel strain Nannochloropsis salina CCMP1776.</title>
        <authorList>
            <person name="Hovde B."/>
        </authorList>
    </citation>
    <scope>NUCLEOTIDE SEQUENCE [LARGE SCALE GENOMIC DNA]</scope>
    <source>
        <strain evidence="3 4">CCMP1776</strain>
    </source>
</reference>
<feature type="region of interest" description="Disordered" evidence="2">
    <location>
        <begin position="1"/>
        <end position="61"/>
    </location>
</feature>
<dbReference type="GO" id="GO:1905515">
    <property type="term" value="P:non-motile cilium assembly"/>
    <property type="evidence" value="ECO:0007669"/>
    <property type="project" value="TreeGrafter"/>
</dbReference>
<feature type="compositionally biased region" description="Basic and acidic residues" evidence="2">
    <location>
        <begin position="952"/>
        <end position="962"/>
    </location>
</feature>
<dbReference type="Proteomes" id="UP000355283">
    <property type="component" value="Unassembled WGS sequence"/>
</dbReference>
<dbReference type="InterPro" id="IPR011990">
    <property type="entry name" value="TPR-like_helical_dom_sf"/>
</dbReference>
<dbReference type="Pfam" id="PF13424">
    <property type="entry name" value="TPR_12"/>
    <property type="match status" value="1"/>
</dbReference>
<dbReference type="OrthoDB" id="1926212at2759"/>
<evidence type="ECO:0000313" key="3">
    <source>
        <dbReference type="EMBL" id="TFJ86585.1"/>
    </source>
</evidence>
<keyword evidence="4" id="KW-1185">Reference proteome</keyword>
<feature type="repeat" description="TPR" evidence="1">
    <location>
        <begin position="230"/>
        <end position="263"/>
    </location>
</feature>
<evidence type="ECO:0000313" key="4">
    <source>
        <dbReference type="Proteomes" id="UP000355283"/>
    </source>
</evidence>
<feature type="repeat" description="TPR" evidence="1">
    <location>
        <begin position="628"/>
        <end position="661"/>
    </location>
</feature>
<dbReference type="SMART" id="SM00028">
    <property type="entry name" value="TPR"/>
    <property type="match status" value="8"/>
</dbReference>
<dbReference type="GO" id="GO:0005814">
    <property type="term" value="C:centriole"/>
    <property type="evidence" value="ECO:0007669"/>
    <property type="project" value="TreeGrafter"/>
</dbReference>
<organism evidence="3 4">
    <name type="scientific">Nannochloropsis salina CCMP1776</name>
    <dbReference type="NCBI Taxonomy" id="1027361"/>
    <lineage>
        <taxon>Eukaryota</taxon>
        <taxon>Sar</taxon>
        <taxon>Stramenopiles</taxon>
        <taxon>Ochrophyta</taxon>
        <taxon>Eustigmatophyceae</taxon>
        <taxon>Eustigmatales</taxon>
        <taxon>Monodopsidaceae</taxon>
        <taxon>Microchloropsis</taxon>
        <taxon>Microchloropsis salina</taxon>
    </lineage>
</organism>
<name>A0A4D9DAW5_9STRA</name>
<sequence length="994" mass="107979">MSEEDHSPSYVVRRRPRPPQHPPPPSGAPPLHSAAYRASRRGLTEAKIATKQSRKDAKVATPPLTAVSGAGYGRQVGPLIASTGDHKCEPDQPAFPSVHRTFLSDPAVQSTGTSKPSTASLVPTQDDSPEAVARCLETQVHALLEASAFASRSGQLGLALNKAKEAQKKERALTRARESSNLVDAMNGELTYAVALHLGSMYEATGMEDEALHVYRGLLEQRALLPPVAGWARLNIGNVYYRKGRYADAIKMYRMTLDQIPSTSHKAMRLKVYRNIGYAFVRLQEWQEAVQALEIIVLNPIMHLNGERAGTVGEGGMGGALVGSQGGGEGPGGNKAGLSRSRADPTIVLPSSAAFSTSLLGSPRTVVFGDYFRTAYLLLMCYLVLGEVVKMKRAFAKMVSTLPTPLEEDEDIEEEAATEKEGGARQVWGAGGGVERDDEMELWEAAAGGRRARKREAENTARDVEEQVKPDFLREEMQRRRQEGVRYVVSAGKLLAPVVEATGGRDGYQWVVEALKRGNHGEVACLMELERASACVREKRFDSAVEILRSFERKELPVKAWAASSLSFVYFLEGELEKAEELANLAVEHNSYNASALVNKANCVFQRGDVGAAKDLYLEALGVEAGCLEALFNLGVANLRLGRLSDAQDAYEKLHTLTPHCPEVLYQLGHIAEGQGQTSEAIRWFQVLLAELRARGKGMGKEKMLYQGDGRGGSNRGVEEGGGTSSSSLGSSSGSSFSSPSTPGTGSHTLMGGDLPPSTIDAVSGGVAAVDDEVLARLGRLYDAEGAEAQALHHFQESDRVNPFNLEVISWLGLWFARQEQVCAMEGGRERTIGQEQVCAMEGGRERTIGQEQYTTALVYFHRAAAVQPDSSRWPLMQASCHRRLGDFLQALKVYERVHAAHPEDTDCLKALVPLCRDLGRPWEGYQQRLLRLQEAGRSEGKASWGEGARGMGERATGERGELWGLGRDGRGWVSKGKKKGAEAIDVDVSKLLI</sequence>
<feature type="compositionally biased region" description="Pro residues" evidence="2">
    <location>
        <begin position="19"/>
        <end position="28"/>
    </location>
</feature>
<dbReference type="PROSITE" id="PS50005">
    <property type="entry name" value="TPR"/>
    <property type="match status" value="3"/>
</dbReference>
<feature type="compositionally biased region" description="Low complexity" evidence="2">
    <location>
        <begin position="725"/>
        <end position="747"/>
    </location>
</feature>
<dbReference type="InterPro" id="IPR019734">
    <property type="entry name" value="TPR_rpt"/>
</dbReference>
<accession>A0A4D9DAW5</accession>
<proteinExistence type="predicted"/>
<feature type="compositionally biased region" description="Acidic residues" evidence="2">
    <location>
        <begin position="406"/>
        <end position="416"/>
    </location>
</feature>
<feature type="region of interest" description="Disordered" evidence="2">
    <location>
        <begin position="942"/>
        <end position="963"/>
    </location>
</feature>
<dbReference type="Gene3D" id="1.25.40.10">
    <property type="entry name" value="Tetratricopeptide repeat domain"/>
    <property type="match status" value="3"/>
</dbReference>
<comment type="caution">
    <text evidence="3">The sequence shown here is derived from an EMBL/GenBank/DDBJ whole genome shotgun (WGS) entry which is preliminary data.</text>
</comment>
<protein>
    <submittedName>
        <fullName evidence="3">Uncharacterized protein</fullName>
    </submittedName>
</protein>
<dbReference type="PANTHER" id="PTHR44117:SF1">
    <property type="entry name" value="INTRAFLAGELLAR TRANSPORT PROTEIN 88 HOMOLOG"/>
    <property type="match status" value="1"/>
</dbReference>
<dbReference type="GO" id="GO:0036064">
    <property type="term" value="C:ciliary basal body"/>
    <property type="evidence" value="ECO:0007669"/>
    <property type="project" value="TreeGrafter"/>
</dbReference>
<dbReference type="AlphaFoldDB" id="A0A4D9DAW5"/>
<feature type="repeat" description="TPR" evidence="1">
    <location>
        <begin position="772"/>
        <end position="805"/>
    </location>
</feature>
<keyword evidence="1" id="KW-0802">TPR repeat</keyword>
<feature type="region of interest" description="Disordered" evidence="2">
    <location>
        <begin position="703"/>
        <end position="758"/>
    </location>
</feature>
<dbReference type="Pfam" id="PF13432">
    <property type="entry name" value="TPR_16"/>
    <property type="match status" value="2"/>
</dbReference>
<feature type="compositionally biased region" description="Gly residues" evidence="2">
    <location>
        <begin position="709"/>
        <end position="724"/>
    </location>
</feature>
<dbReference type="EMBL" id="SDOX01000008">
    <property type="protein sequence ID" value="TFJ86585.1"/>
    <property type="molecule type" value="Genomic_DNA"/>
</dbReference>
<dbReference type="PANTHER" id="PTHR44117">
    <property type="entry name" value="INTRAFLAGELLAR TRANSPORT PROTEIN 88 HOMOLOG"/>
    <property type="match status" value="1"/>
</dbReference>
<dbReference type="GO" id="GO:0019894">
    <property type="term" value="F:kinesin binding"/>
    <property type="evidence" value="ECO:0007669"/>
    <property type="project" value="TreeGrafter"/>
</dbReference>
<dbReference type="SUPFAM" id="SSF48452">
    <property type="entry name" value="TPR-like"/>
    <property type="match status" value="3"/>
</dbReference>
<evidence type="ECO:0000256" key="1">
    <source>
        <dbReference type="PROSITE-ProRule" id="PRU00339"/>
    </source>
</evidence>
<dbReference type="GO" id="GO:0097730">
    <property type="term" value="C:non-motile cilium"/>
    <property type="evidence" value="ECO:0007669"/>
    <property type="project" value="TreeGrafter"/>
</dbReference>
<feature type="region of interest" description="Disordered" evidence="2">
    <location>
        <begin position="406"/>
        <end position="431"/>
    </location>
</feature>
<evidence type="ECO:0000256" key="2">
    <source>
        <dbReference type="SAM" id="MobiDB-lite"/>
    </source>
</evidence>
<dbReference type="GO" id="GO:0097546">
    <property type="term" value="C:ciliary base"/>
    <property type="evidence" value="ECO:0007669"/>
    <property type="project" value="TreeGrafter"/>
</dbReference>